<sequence length="491" mass="51765">MAPPATIQAIDPRTGQAVYEGLVETTQEELDSAVHEAHDAFSTWSKTPDRERAEVLNALADALDAHVEELVDIAEHETGLGEVRLTGEVARTSFQLRMFAQLLDEGELLATHVDEPIEGAPPVGRPRMVRSMVPLGPVAVFGASNFPFAFSVLGGDTASALAAGCTVVVKEHPSHPNLSVKVVELARQVFVDHGLPASVLVGVRGLEAGVSLVSHPLICAVGFTGSQVAGRALLDMVNAREVPIPFYGELGSLNPAFITQAAMGARRSELAAEAATSIMMGRGQFCTKPALLFIPDDQEFVDELVSKLSEAPTGPLLSPAIRQRFIDSVSRVSESSGVTSLVADDDASGLSVGAHLLSVSLEDYLANAHGIKEECFGPSAVIIRCSDDTDYLTVSEDLEGALVAAIHAESGADQKVVNSVVDALSGRVGRIVMNGWPTGLAVSPWQHHGGPYPASTSVLHTSVGGQAMMRFVRPLVIQNATPNQWPGLTSI</sequence>
<name>A0A2L2BRR8_9MICO</name>
<dbReference type="PANTHER" id="PTHR43353">
    <property type="entry name" value="SUCCINATE-SEMIALDEHYDE DEHYDROGENASE, MITOCHONDRIAL"/>
    <property type="match status" value="1"/>
</dbReference>
<dbReference type="Gene3D" id="3.40.605.10">
    <property type="entry name" value="Aldehyde Dehydrogenase, Chain A, domain 1"/>
    <property type="match status" value="1"/>
</dbReference>
<dbReference type="RefSeq" id="WP_104913801.1">
    <property type="nucleotide sequence ID" value="NZ_CP026923.1"/>
</dbReference>
<dbReference type="GO" id="GO:0016620">
    <property type="term" value="F:oxidoreductase activity, acting on the aldehyde or oxo group of donors, NAD or NADP as acceptor"/>
    <property type="evidence" value="ECO:0007669"/>
    <property type="project" value="InterPro"/>
</dbReference>
<evidence type="ECO:0000313" key="3">
    <source>
        <dbReference type="EMBL" id="AVG24302.1"/>
    </source>
</evidence>
<dbReference type="SUPFAM" id="SSF53720">
    <property type="entry name" value="ALDH-like"/>
    <property type="match status" value="1"/>
</dbReference>
<dbReference type="EMBL" id="CP026923">
    <property type="protein sequence ID" value="AVG24302.1"/>
    <property type="molecule type" value="Genomic_DNA"/>
</dbReference>
<dbReference type="PANTHER" id="PTHR43353:SF3">
    <property type="entry name" value="ALDEHYDE DEHYDROGENASE-RELATED"/>
    <property type="match status" value="1"/>
</dbReference>
<dbReference type="Proteomes" id="UP000243077">
    <property type="component" value="Chromosome"/>
</dbReference>
<dbReference type="KEGG" id="psai:C3B54_111359"/>
<dbReference type="InterPro" id="IPR044151">
    <property type="entry name" value="ALDH_KGSADH"/>
</dbReference>
<reference evidence="3 4" key="1">
    <citation type="submission" date="2018-02" db="EMBL/GenBank/DDBJ databases">
        <title>Complete genome of the streamlined marine actinobacterium Pontimonas salivibrio CL-TW6 adapted to coastal planktonic lifestype.</title>
        <authorList>
            <person name="Cho B.C."/>
            <person name="Hardies S.C."/>
            <person name="Jang G.I."/>
            <person name="Hwang C.Y."/>
        </authorList>
    </citation>
    <scope>NUCLEOTIDE SEQUENCE [LARGE SCALE GENOMIC DNA]</scope>
    <source>
        <strain evidence="3 4">CL-TW6</strain>
    </source>
</reference>
<dbReference type="InterPro" id="IPR050740">
    <property type="entry name" value="Aldehyde_DH_Superfamily"/>
</dbReference>
<dbReference type="Pfam" id="PF00171">
    <property type="entry name" value="Aldedh"/>
    <property type="match status" value="1"/>
</dbReference>
<organism evidence="3 4">
    <name type="scientific">Pontimonas salivibrio</name>
    <dbReference type="NCBI Taxonomy" id="1159327"/>
    <lineage>
        <taxon>Bacteria</taxon>
        <taxon>Bacillati</taxon>
        <taxon>Actinomycetota</taxon>
        <taxon>Actinomycetes</taxon>
        <taxon>Micrococcales</taxon>
        <taxon>Microbacteriaceae</taxon>
        <taxon>Pontimonas</taxon>
    </lineage>
</organism>
<feature type="domain" description="Aldehyde dehydrogenase" evidence="2">
    <location>
        <begin position="6"/>
        <end position="449"/>
    </location>
</feature>
<keyword evidence="1" id="KW-0560">Oxidoreductase</keyword>
<dbReference type="OrthoDB" id="9770537at2"/>
<dbReference type="InterPro" id="IPR016162">
    <property type="entry name" value="Ald_DH_N"/>
</dbReference>
<keyword evidence="4" id="KW-1185">Reference proteome</keyword>
<evidence type="ECO:0000256" key="1">
    <source>
        <dbReference type="ARBA" id="ARBA00023002"/>
    </source>
</evidence>
<evidence type="ECO:0000313" key="4">
    <source>
        <dbReference type="Proteomes" id="UP000243077"/>
    </source>
</evidence>
<evidence type="ECO:0000259" key="2">
    <source>
        <dbReference type="Pfam" id="PF00171"/>
    </source>
</evidence>
<dbReference type="AlphaFoldDB" id="A0A2L2BRR8"/>
<dbReference type="InterPro" id="IPR015590">
    <property type="entry name" value="Aldehyde_DH_dom"/>
</dbReference>
<accession>A0A2L2BRR8</accession>
<protein>
    <submittedName>
        <fullName evidence="3">NAD(P)-dependent aldehyde dehydrogenase</fullName>
    </submittedName>
</protein>
<dbReference type="Gene3D" id="3.40.309.10">
    <property type="entry name" value="Aldehyde Dehydrogenase, Chain A, domain 2"/>
    <property type="match status" value="1"/>
</dbReference>
<dbReference type="CDD" id="cd07129">
    <property type="entry name" value="ALDH_KGSADH"/>
    <property type="match status" value="1"/>
</dbReference>
<proteinExistence type="predicted"/>
<gene>
    <name evidence="3" type="ORF">C3B54_111359</name>
</gene>
<dbReference type="InterPro" id="IPR016161">
    <property type="entry name" value="Ald_DH/histidinol_DH"/>
</dbReference>
<dbReference type="InterPro" id="IPR016163">
    <property type="entry name" value="Ald_DH_C"/>
</dbReference>